<evidence type="ECO:0000313" key="3">
    <source>
        <dbReference type="Proteomes" id="UP000800094"/>
    </source>
</evidence>
<dbReference type="EMBL" id="ML987190">
    <property type="protein sequence ID" value="KAF2254789.1"/>
    <property type="molecule type" value="Genomic_DNA"/>
</dbReference>
<dbReference type="Proteomes" id="UP000800094">
    <property type="component" value="Unassembled WGS sequence"/>
</dbReference>
<reference evidence="2" key="1">
    <citation type="journal article" date="2020" name="Stud. Mycol.">
        <title>101 Dothideomycetes genomes: a test case for predicting lifestyles and emergence of pathogens.</title>
        <authorList>
            <person name="Haridas S."/>
            <person name="Albert R."/>
            <person name="Binder M."/>
            <person name="Bloem J."/>
            <person name="Labutti K."/>
            <person name="Salamov A."/>
            <person name="Andreopoulos B."/>
            <person name="Baker S."/>
            <person name="Barry K."/>
            <person name="Bills G."/>
            <person name="Bluhm B."/>
            <person name="Cannon C."/>
            <person name="Castanera R."/>
            <person name="Culley D."/>
            <person name="Daum C."/>
            <person name="Ezra D."/>
            <person name="Gonzalez J."/>
            <person name="Henrissat B."/>
            <person name="Kuo A."/>
            <person name="Liang C."/>
            <person name="Lipzen A."/>
            <person name="Lutzoni F."/>
            <person name="Magnuson J."/>
            <person name="Mondo S."/>
            <person name="Nolan M."/>
            <person name="Ohm R."/>
            <person name="Pangilinan J."/>
            <person name="Park H.-J."/>
            <person name="Ramirez L."/>
            <person name="Alfaro M."/>
            <person name="Sun H."/>
            <person name="Tritt A."/>
            <person name="Yoshinaga Y."/>
            <person name="Zwiers L.-H."/>
            <person name="Turgeon B."/>
            <person name="Goodwin S."/>
            <person name="Spatafora J."/>
            <person name="Crous P."/>
            <person name="Grigoriev I."/>
        </authorList>
    </citation>
    <scope>NUCLEOTIDE SEQUENCE</scope>
    <source>
        <strain evidence="2">CBS 122368</strain>
    </source>
</reference>
<evidence type="ECO:0000313" key="2">
    <source>
        <dbReference type="EMBL" id="KAF2254789.1"/>
    </source>
</evidence>
<accession>A0A6A6IWG7</accession>
<evidence type="ECO:0000256" key="1">
    <source>
        <dbReference type="SAM" id="MobiDB-lite"/>
    </source>
</evidence>
<feature type="compositionally biased region" description="Polar residues" evidence="1">
    <location>
        <begin position="289"/>
        <end position="306"/>
    </location>
</feature>
<sequence length="384" mass="43536">MATEVEVDPNEALITSRPWFQWALEVKEEAIKLSRVQLLALPHDEDAAINIRARWKAKGDWKDNWWGDSPGWKWKHESPSPEPEDPNEMDFSPSEIDALESIPPPTPLPTLIFGPPSNEPDPIFGTVLLEQRKQRYPNQPASAQPIEDPQRNDKNRGDETEAVDGRDRSQSQISNGSAAPVGQQSGTSSAVRRDQRKSLESVRRKSTRFMLVESLPQAQSPLPTAPQTRSLRKRKRDEESNIPTHESSPPRLNMRPESRRQKRPRTTRSAGQFPQQPARNLAPNGPIVHSQSQTKESRRYTTSKQLLSKPRRSARIAQLQKAKENPGQRTRRRKDNAVPGATEPNKRLRSKRPNTLGPADSRHTRKGQNGAERRTRAGRRSRLS</sequence>
<feature type="compositionally biased region" description="Polar residues" evidence="1">
    <location>
        <begin position="267"/>
        <end position="278"/>
    </location>
</feature>
<dbReference type="GeneID" id="54587894"/>
<organism evidence="2 3">
    <name type="scientific">Trematosphaeria pertusa</name>
    <dbReference type="NCBI Taxonomy" id="390896"/>
    <lineage>
        <taxon>Eukaryota</taxon>
        <taxon>Fungi</taxon>
        <taxon>Dikarya</taxon>
        <taxon>Ascomycota</taxon>
        <taxon>Pezizomycotina</taxon>
        <taxon>Dothideomycetes</taxon>
        <taxon>Pleosporomycetidae</taxon>
        <taxon>Pleosporales</taxon>
        <taxon>Massarineae</taxon>
        <taxon>Trematosphaeriaceae</taxon>
        <taxon>Trematosphaeria</taxon>
    </lineage>
</organism>
<dbReference type="AlphaFoldDB" id="A0A6A6IWG7"/>
<feature type="region of interest" description="Disordered" evidence="1">
    <location>
        <begin position="61"/>
        <end position="384"/>
    </location>
</feature>
<feature type="compositionally biased region" description="Polar residues" evidence="1">
    <location>
        <begin position="170"/>
        <end position="190"/>
    </location>
</feature>
<dbReference type="RefSeq" id="XP_033689793.1">
    <property type="nucleotide sequence ID" value="XM_033834564.1"/>
</dbReference>
<feature type="compositionally biased region" description="Basic and acidic residues" evidence="1">
    <location>
        <begin position="148"/>
        <end position="169"/>
    </location>
</feature>
<feature type="compositionally biased region" description="Basic and acidic residues" evidence="1">
    <location>
        <begin position="191"/>
        <end position="203"/>
    </location>
</feature>
<gene>
    <name evidence="2" type="ORF">BU26DRAFT_583427</name>
</gene>
<keyword evidence="3" id="KW-1185">Reference proteome</keyword>
<protein>
    <submittedName>
        <fullName evidence="2">Uncharacterized protein</fullName>
    </submittedName>
</protein>
<proteinExistence type="predicted"/>
<name>A0A6A6IWG7_9PLEO</name>
<dbReference type="OrthoDB" id="5427434at2759"/>
<feature type="compositionally biased region" description="Polar residues" evidence="1">
    <location>
        <begin position="216"/>
        <end position="229"/>
    </location>
</feature>